<accession>A0A6C0HUF6</accession>
<dbReference type="AlphaFoldDB" id="A0A6C0HUF6"/>
<keyword evidence="1" id="KW-1133">Transmembrane helix</keyword>
<feature type="transmembrane region" description="Helical" evidence="1">
    <location>
        <begin position="175"/>
        <end position="198"/>
    </location>
</feature>
<feature type="transmembrane region" description="Helical" evidence="1">
    <location>
        <begin position="94"/>
        <end position="111"/>
    </location>
</feature>
<keyword evidence="1" id="KW-0472">Membrane</keyword>
<feature type="transmembrane region" description="Helical" evidence="1">
    <location>
        <begin position="150"/>
        <end position="169"/>
    </location>
</feature>
<proteinExistence type="predicted"/>
<name>A0A6C0HUF6_9ZZZZ</name>
<evidence type="ECO:0000256" key="1">
    <source>
        <dbReference type="SAM" id="Phobius"/>
    </source>
</evidence>
<protein>
    <submittedName>
        <fullName evidence="2">Uncharacterized protein</fullName>
    </submittedName>
</protein>
<keyword evidence="1" id="KW-0812">Transmembrane</keyword>
<dbReference type="EMBL" id="MN740017">
    <property type="protein sequence ID" value="QHT84331.1"/>
    <property type="molecule type" value="Genomic_DNA"/>
</dbReference>
<evidence type="ECO:0000313" key="2">
    <source>
        <dbReference type="EMBL" id="QHT84331.1"/>
    </source>
</evidence>
<feature type="transmembrane region" description="Helical" evidence="1">
    <location>
        <begin position="55"/>
        <end position="74"/>
    </location>
</feature>
<organism evidence="2">
    <name type="scientific">viral metagenome</name>
    <dbReference type="NCBI Taxonomy" id="1070528"/>
    <lineage>
        <taxon>unclassified sequences</taxon>
        <taxon>metagenomes</taxon>
        <taxon>organismal metagenomes</taxon>
    </lineage>
</organism>
<feature type="transmembrane region" description="Helical" evidence="1">
    <location>
        <begin position="117"/>
        <end position="138"/>
    </location>
</feature>
<feature type="transmembrane region" description="Helical" evidence="1">
    <location>
        <begin position="5"/>
        <end position="21"/>
    </location>
</feature>
<reference evidence="2" key="1">
    <citation type="journal article" date="2020" name="Nature">
        <title>Giant virus diversity and host interactions through global metagenomics.</title>
        <authorList>
            <person name="Schulz F."/>
            <person name="Roux S."/>
            <person name="Paez-Espino D."/>
            <person name="Jungbluth S."/>
            <person name="Walsh D.A."/>
            <person name="Denef V.J."/>
            <person name="McMahon K.D."/>
            <person name="Konstantinidis K.T."/>
            <person name="Eloe-Fadrosh E.A."/>
            <person name="Kyrpides N.C."/>
            <person name="Woyke T."/>
        </authorList>
    </citation>
    <scope>NUCLEOTIDE SEQUENCE</scope>
    <source>
        <strain evidence="2">GVMAG-M-3300023184-177</strain>
    </source>
</reference>
<sequence length="208" mass="23227">MNKYIIFIIIVFIFVLTYIYMKNNNISLLVIETAIDNSIDIAIRWLIMIWNKGKYGIIAISILILYFAWQPYIVPKAITPVKDAINEGIKAKQLAIAISVGLVAGFGAPGLTVQKQILFFLILNNIGFDLGVTEFAVSTAVNFSLTIPDVFVWKSVFMHLGSLIIPAGGRYIRNFLAGFIPYIIISIPSLAILYQILFRSFNALGMNN</sequence>